<evidence type="ECO:0000313" key="12">
    <source>
        <dbReference type="EMBL" id="MBM7588113.1"/>
    </source>
</evidence>
<evidence type="ECO:0000256" key="1">
    <source>
        <dbReference type="ARBA" id="ARBA00004648"/>
    </source>
</evidence>
<keyword evidence="5" id="KW-0256">Endoplasmic reticulum</keyword>
<evidence type="ECO:0000256" key="8">
    <source>
        <dbReference type="ARBA" id="ARBA00023136"/>
    </source>
</evidence>
<organism evidence="12 13">
    <name type="scientific">Rossellomorea pakistanensis</name>
    <dbReference type="NCBI Taxonomy" id="992288"/>
    <lineage>
        <taxon>Bacteria</taxon>
        <taxon>Bacillati</taxon>
        <taxon>Bacillota</taxon>
        <taxon>Bacilli</taxon>
        <taxon>Bacillales</taxon>
        <taxon>Bacillaceae</taxon>
        <taxon>Rossellomorea</taxon>
    </lineage>
</organism>
<dbReference type="Proteomes" id="UP001646157">
    <property type="component" value="Unassembled WGS sequence"/>
</dbReference>
<evidence type="ECO:0000256" key="7">
    <source>
        <dbReference type="ARBA" id="ARBA00022989"/>
    </source>
</evidence>
<comment type="caution">
    <text evidence="12">The sequence shown here is derived from an EMBL/GenBank/DDBJ whole genome shotgun (WGS) entry which is preliminary data.</text>
</comment>
<proteinExistence type="predicted"/>
<dbReference type="InterPro" id="IPR001733">
    <property type="entry name" value="Peptidase_S26B"/>
</dbReference>
<evidence type="ECO:0000256" key="10">
    <source>
        <dbReference type="NCBIfam" id="TIGR02228"/>
    </source>
</evidence>
<evidence type="ECO:0000256" key="6">
    <source>
        <dbReference type="ARBA" id="ARBA00022968"/>
    </source>
</evidence>
<dbReference type="PROSITE" id="PS00501">
    <property type="entry name" value="SPASE_I_1"/>
    <property type="match status" value="1"/>
</dbReference>
<keyword evidence="6" id="KW-0735">Signal-anchor</keyword>
<keyword evidence="3 11" id="KW-0812">Transmembrane</keyword>
<name>A0ABS2NJY0_9BACI</name>
<feature type="transmembrane region" description="Helical" evidence="11">
    <location>
        <begin position="148"/>
        <end position="173"/>
    </location>
</feature>
<accession>A0ABS2NJY0</accession>
<sequence>MKKTFKIVRTIFSYLLIALFLTLAIIVISSKASGGEPTVFGHQMKVVLSGSMEPTFKTGSIIVIKPSADGSQYKKGDVITFKEKDNKIITHRITEVKKANNQVMYTTKGDNNAGADLNPVLSQNVIGKYADITIPYVGYLLDYANSKLGAALLLIIPGLILFIYSIFSIMGALKEIDPKKKVSAT</sequence>
<comment type="subcellular location">
    <subcellularLocation>
        <location evidence="1">Endoplasmic reticulum membrane</location>
        <topology evidence="1">Single-pass type II membrane protein</topology>
    </subcellularLocation>
</comment>
<dbReference type="Gene3D" id="2.10.109.10">
    <property type="entry name" value="Umud Fragment, subunit A"/>
    <property type="match status" value="1"/>
</dbReference>
<keyword evidence="4 12" id="KW-0378">Hydrolase</keyword>
<comment type="function">
    <text evidence="9">Catalytic component of the signal peptidase complex (SPC) which catalyzes the cleavage of N-terminal signal sequences from nascent proteins as they are translocated into the lumen of the endoplasmic reticulum. Specifically cleaves N-terminal signal peptides that contain a hydrophobic alpha-helix (h-region) shorter than 18-20 amino acids.</text>
</comment>
<reference evidence="12 13" key="1">
    <citation type="submission" date="2021-01" db="EMBL/GenBank/DDBJ databases">
        <title>Genomic Encyclopedia of Type Strains, Phase IV (KMG-IV): sequencing the most valuable type-strain genomes for metagenomic binning, comparative biology and taxonomic classification.</title>
        <authorList>
            <person name="Goeker M."/>
        </authorList>
    </citation>
    <scope>NUCLEOTIDE SEQUENCE [LARGE SCALE GENOMIC DNA]</scope>
    <source>
        <strain evidence="12 13">DSM 24834</strain>
    </source>
</reference>
<dbReference type="EMBL" id="JAFBDZ010000007">
    <property type="protein sequence ID" value="MBM7588113.1"/>
    <property type="molecule type" value="Genomic_DNA"/>
</dbReference>
<evidence type="ECO:0000313" key="13">
    <source>
        <dbReference type="Proteomes" id="UP001646157"/>
    </source>
</evidence>
<evidence type="ECO:0000256" key="11">
    <source>
        <dbReference type="SAM" id="Phobius"/>
    </source>
</evidence>
<keyword evidence="7 11" id="KW-1133">Transmembrane helix</keyword>
<evidence type="ECO:0000256" key="2">
    <source>
        <dbReference type="ARBA" id="ARBA00022670"/>
    </source>
</evidence>
<evidence type="ECO:0000256" key="9">
    <source>
        <dbReference type="ARBA" id="ARBA00045533"/>
    </source>
</evidence>
<evidence type="ECO:0000256" key="3">
    <source>
        <dbReference type="ARBA" id="ARBA00022692"/>
    </source>
</evidence>
<dbReference type="PANTHER" id="PTHR10806">
    <property type="entry name" value="SIGNAL PEPTIDASE COMPLEX CATALYTIC SUBUNIT SEC11"/>
    <property type="match status" value="1"/>
</dbReference>
<dbReference type="InterPro" id="IPR019756">
    <property type="entry name" value="Pept_S26A_signal_pept_1_Ser-AS"/>
</dbReference>
<dbReference type="NCBIfam" id="TIGR02228">
    <property type="entry name" value="sigpep_I_arch"/>
    <property type="match status" value="1"/>
</dbReference>
<dbReference type="RefSeq" id="WP_205175548.1">
    <property type="nucleotide sequence ID" value="NZ_JAFBDZ010000007.1"/>
</dbReference>
<dbReference type="CDD" id="cd06530">
    <property type="entry name" value="S26_SPase_I"/>
    <property type="match status" value="1"/>
</dbReference>
<evidence type="ECO:0000256" key="5">
    <source>
        <dbReference type="ARBA" id="ARBA00022824"/>
    </source>
</evidence>
<dbReference type="SUPFAM" id="SSF51306">
    <property type="entry name" value="LexA/Signal peptidase"/>
    <property type="match status" value="1"/>
</dbReference>
<keyword evidence="8 11" id="KW-0472">Membrane</keyword>
<keyword evidence="13" id="KW-1185">Reference proteome</keyword>
<dbReference type="GO" id="GO:0016787">
    <property type="term" value="F:hydrolase activity"/>
    <property type="evidence" value="ECO:0007669"/>
    <property type="project" value="UniProtKB-KW"/>
</dbReference>
<dbReference type="InterPro" id="IPR019533">
    <property type="entry name" value="Peptidase_S26"/>
</dbReference>
<gene>
    <name evidence="12" type="ORF">JOC86_004688</name>
</gene>
<dbReference type="EC" id="3.4.21.89" evidence="10"/>
<dbReference type="NCBIfam" id="NF046067">
    <property type="entry name" value="SigPepSipWBacil"/>
    <property type="match status" value="1"/>
</dbReference>
<evidence type="ECO:0000256" key="4">
    <source>
        <dbReference type="ARBA" id="ARBA00022801"/>
    </source>
</evidence>
<dbReference type="InterPro" id="IPR036286">
    <property type="entry name" value="LexA/Signal_pep-like_sf"/>
</dbReference>
<protein>
    <recommendedName>
        <fullName evidence="10">Signal peptidase I</fullName>
        <ecNumber evidence="10">3.4.21.89</ecNumber>
    </recommendedName>
</protein>
<dbReference type="PRINTS" id="PR00728">
    <property type="entry name" value="SIGNALPTASE"/>
</dbReference>
<keyword evidence="2" id="KW-0645">Protease</keyword>
<dbReference type="PANTHER" id="PTHR10806:SF6">
    <property type="entry name" value="SIGNAL PEPTIDASE COMPLEX CATALYTIC SUBUNIT SEC11"/>
    <property type="match status" value="1"/>
</dbReference>